<name>A0A9X2NWU9_9BACE</name>
<sequence>MACNEEGFGELVSVLDEYLTTNLNILNMKINFKKIEAQTSFEGGRQTFDTAETVGNEMMYNGSILLDIGFEELAKEIYYSTDAVEVPERYCKALELVVKNSRLIAAVKRAIINRLNSVNP</sequence>
<comment type="caution">
    <text evidence="1">The sequence shown here is derived from an EMBL/GenBank/DDBJ whole genome shotgun (WGS) entry which is preliminary data.</text>
</comment>
<proteinExistence type="predicted"/>
<evidence type="ECO:0000313" key="2">
    <source>
        <dbReference type="Proteomes" id="UP001143810"/>
    </source>
</evidence>
<dbReference type="EMBL" id="JAMZEE010000004">
    <property type="protein sequence ID" value="MCR6507055.1"/>
    <property type="molecule type" value="Genomic_DNA"/>
</dbReference>
<reference evidence="1" key="1">
    <citation type="journal article" date="2022" name="Arch. Microbiol.">
        <title>Bacteroides muris sp. nov. isolated from the cecum of wild-derived house mice.</title>
        <authorList>
            <person name="Fokt H."/>
            <person name="Unni R."/>
            <person name="Repnik U."/>
            <person name="Schmitz R.A."/>
            <person name="Bramkamp M."/>
            <person name="Baines J.F."/>
            <person name="Unterweger D."/>
        </authorList>
    </citation>
    <scope>NUCLEOTIDE SEQUENCE</scope>
    <source>
        <strain evidence="1">KH569_7</strain>
    </source>
</reference>
<protein>
    <submittedName>
        <fullName evidence="1">Uncharacterized protein</fullName>
    </submittedName>
</protein>
<dbReference type="RefSeq" id="WP_257939803.1">
    <property type="nucleotide sequence ID" value="NZ_JAMZEE010000004.1"/>
</dbReference>
<reference evidence="1" key="2">
    <citation type="submission" date="2022-04" db="EMBL/GenBank/DDBJ databases">
        <authorList>
            <person name="Fokt H."/>
            <person name="Baines J."/>
        </authorList>
    </citation>
    <scope>NUCLEOTIDE SEQUENCE</scope>
    <source>
        <strain evidence="1">KH569_7</strain>
    </source>
</reference>
<gene>
    <name evidence="1" type="ORF">M1B78_02425</name>
</gene>
<dbReference type="Proteomes" id="UP001143810">
    <property type="component" value="Unassembled WGS sequence"/>
</dbReference>
<accession>A0A9X2NWU9</accession>
<dbReference type="AlphaFoldDB" id="A0A9X2NWU9"/>
<evidence type="ECO:0000313" key="1">
    <source>
        <dbReference type="EMBL" id="MCR6507055.1"/>
    </source>
</evidence>
<organism evidence="1 2">
    <name type="scientific">Bacteroides muris</name>
    <name type="common">ex Fokt et al. 2023</name>
    <dbReference type="NCBI Taxonomy" id="2937417"/>
    <lineage>
        <taxon>Bacteria</taxon>
        <taxon>Pseudomonadati</taxon>
        <taxon>Bacteroidota</taxon>
        <taxon>Bacteroidia</taxon>
        <taxon>Bacteroidales</taxon>
        <taxon>Bacteroidaceae</taxon>
        <taxon>Bacteroides</taxon>
    </lineage>
</organism>